<evidence type="ECO:0000313" key="2">
    <source>
        <dbReference type="EMBL" id="KOB78295.1"/>
    </source>
</evidence>
<dbReference type="InterPro" id="IPR011074">
    <property type="entry name" value="CRAL/TRIO_N_dom"/>
</dbReference>
<feature type="domain" description="CRAL/TRIO N-terminal" evidence="1">
    <location>
        <begin position="40"/>
        <end position="65"/>
    </location>
</feature>
<dbReference type="STRING" id="104452.A0A0L7LS45"/>
<sequence>MVEEFVLKLEMAFFRKLLKLLRATKEFIGALSESGANCVSRATAIKFLLARKFDVARAHALWRQHEATRRREGLTKFQPD</sequence>
<accession>A0A0L7LS45</accession>
<dbReference type="SMART" id="SM01100">
    <property type="entry name" value="CRAL_TRIO_N"/>
    <property type="match status" value="1"/>
</dbReference>
<dbReference type="Proteomes" id="UP000037510">
    <property type="component" value="Unassembled WGS sequence"/>
</dbReference>
<organism evidence="2 3">
    <name type="scientific">Operophtera brumata</name>
    <name type="common">Winter moth</name>
    <name type="synonym">Phalaena brumata</name>
    <dbReference type="NCBI Taxonomy" id="104452"/>
    <lineage>
        <taxon>Eukaryota</taxon>
        <taxon>Metazoa</taxon>
        <taxon>Ecdysozoa</taxon>
        <taxon>Arthropoda</taxon>
        <taxon>Hexapoda</taxon>
        <taxon>Insecta</taxon>
        <taxon>Pterygota</taxon>
        <taxon>Neoptera</taxon>
        <taxon>Endopterygota</taxon>
        <taxon>Lepidoptera</taxon>
        <taxon>Glossata</taxon>
        <taxon>Ditrysia</taxon>
        <taxon>Geometroidea</taxon>
        <taxon>Geometridae</taxon>
        <taxon>Larentiinae</taxon>
        <taxon>Operophtera</taxon>
    </lineage>
</organism>
<name>A0A0L7LS45_OPEBR</name>
<comment type="caution">
    <text evidence="2">The sequence shown here is derived from an EMBL/GenBank/DDBJ whole genome shotgun (WGS) entry which is preliminary data.</text>
</comment>
<evidence type="ECO:0000313" key="3">
    <source>
        <dbReference type="Proteomes" id="UP000037510"/>
    </source>
</evidence>
<dbReference type="Gene3D" id="3.40.525.10">
    <property type="entry name" value="CRAL-TRIO lipid binding domain"/>
    <property type="match status" value="1"/>
</dbReference>
<evidence type="ECO:0000259" key="1">
    <source>
        <dbReference type="SMART" id="SM01100"/>
    </source>
</evidence>
<dbReference type="InterPro" id="IPR036865">
    <property type="entry name" value="CRAL-TRIO_dom_sf"/>
</dbReference>
<protein>
    <submittedName>
        <fullName evidence="2">Tyrosine phosphatase n9</fullName>
    </submittedName>
</protein>
<dbReference type="EMBL" id="JTDY01000206">
    <property type="protein sequence ID" value="KOB78295.1"/>
    <property type="molecule type" value="Genomic_DNA"/>
</dbReference>
<proteinExistence type="predicted"/>
<dbReference type="SUPFAM" id="SSF46938">
    <property type="entry name" value="CRAL/TRIO N-terminal domain"/>
    <property type="match status" value="1"/>
</dbReference>
<gene>
    <name evidence="2" type="ORF">OBRU01_02725</name>
</gene>
<reference evidence="2 3" key="1">
    <citation type="journal article" date="2015" name="Genome Biol. Evol.">
        <title>The genome of winter moth (Operophtera brumata) provides a genomic perspective on sexual dimorphism and phenology.</title>
        <authorList>
            <person name="Derks M.F."/>
            <person name="Smit S."/>
            <person name="Salis L."/>
            <person name="Schijlen E."/>
            <person name="Bossers A."/>
            <person name="Mateman C."/>
            <person name="Pijl A.S."/>
            <person name="de Ridder D."/>
            <person name="Groenen M.A."/>
            <person name="Visser M.E."/>
            <person name="Megens H.J."/>
        </authorList>
    </citation>
    <scope>NUCLEOTIDE SEQUENCE [LARGE SCALE GENOMIC DNA]</scope>
    <source>
        <strain evidence="2">WM2013NL</strain>
        <tissue evidence="2">Head and thorax</tissue>
    </source>
</reference>
<dbReference type="InterPro" id="IPR036273">
    <property type="entry name" value="CRAL/TRIO_N_dom_sf"/>
</dbReference>
<keyword evidence="3" id="KW-1185">Reference proteome</keyword>
<dbReference type="AlphaFoldDB" id="A0A0L7LS45"/>